<accession>A0ABN7VLZ3</accession>
<dbReference type="PANTHER" id="PTHR13618:SF1">
    <property type="entry name" value="PROTEIN ROGDI HOMOLOG"/>
    <property type="match status" value="1"/>
</dbReference>
<protein>
    <submittedName>
        <fullName evidence="1">28972_t:CDS:1</fullName>
    </submittedName>
</protein>
<keyword evidence="2" id="KW-1185">Reference proteome</keyword>
<organism evidence="1 2">
    <name type="scientific">Gigaspora margarita</name>
    <dbReference type="NCBI Taxonomy" id="4874"/>
    <lineage>
        <taxon>Eukaryota</taxon>
        <taxon>Fungi</taxon>
        <taxon>Fungi incertae sedis</taxon>
        <taxon>Mucoromycota</taxon>
        <taxon>Glomeromycotina</taxon>
        <taxon>Glomeromycetes</taxon>
        <taxon>Diversisporales</taxon>
        <taxon>Gigasporaceae</taxon>
        <taxon>Gigaspora</taxon>
    </lineage>
</organism>
<evidence type="ECO:0000313" key="2">
    <source>
        <dbReference type="Proteomes" id="UP000789901"/>
    </source>
</evidence>
<dbReference type="InterPro" id="IPR028241">
    <property type="entry name" value="RAVE2/Rogdi"/>
</dbReference>
<dbReference type="Proteomes" id="UP000789901">
    <property type="component" value="Unassembled WGS sequence"/>
</dbReference>
<evidence type="ECO:0000313" key="1">
    <source>
        <dbReference type="EMBL" id="CAG8784613.1"/>
    </source>
</evidence>
<reference evidence="1 2" key="1">
    <citation type="submission" date="2021-06" db="EMBL/GenBank/DDBJ databases">
        <authorList>
            <person name="Kallberg Y."/>
            <person name="Tangrot J."/>
            <person name="Rosling A."/>
        </authorList>
    </citation>
    <scope>NUCLEOTIDE SEQUENCE [LARGE SCALE GENOMIC DNA]</scope>
    <source>
        <strain evidence="1 2">120-4 pot B 10/14</strain>
    </source>
</reference>
<gene>
    <name evidence="1" type="ORF">GMARGA_LOCUS20221</name>
</gene>
<dbReference type="Pfam" id="PF10259">
    <property type="entry name" value="Rogdi_lz"/>
    <property type="match status" value="1"/>
</dbReference>
<name>A0ABN7VLZ3_GIGMA</name>
<comment type="caution">
    <text evidence="1">The sequence shown here is derived from an EMBL/GenBank/DDBJ whole genome shotgun (WGS) entry which is preliminary data.</text>
</comment>
<proteinExistence type="predicted"/>
<dbReference type="PANTHER" id="PTHR13618">
    <property type="entry name" value="LEUCINE ZIPPER CONTAINING TRANSCRIPTION FACTOR LZF1"/>
    <property type="match status" value="1"/>
</dbReference>
<feature type="non-terminal residue" evidence="1">
    <location>
        <position position="1"/>
    </location>
</feature>
<sequence>IQILILPCKKLNPKKLITVTAEKLGAKQKHALAEKIIQNVQGAYENYFLPLMLHSNHNEMHAVIQEEAVLKKELEWLLDTQLPNALYNIKKILKVIIALIYLSLLFKNSFGTSTLAISSNNSDVLKGFVTLDGSDIIKGELQVKFSNYNRGNLLKLTVNPKKPYFLEQLIDAQNHITLALDALECSNNLLTKERSYELLDTVLKNISNARFILTCANEEKLFPYKICDPQMFSSKLPEDLAVQFHIEGSYIVVSVYALQYHSSAPQQKHGNILGSSKSPLKVCQYKDKYVSVLNEIVVKSLDPKLESVMECLKKLESNCSAWKNKIAVFLN</sequence>
<dbReference type="EMBL" id="CAJVQB010017534">
    <property type="protein sequence ID" value="CAG8784613.1"/>
    <property type="molecule type" value="Genomic_DNA"/>
</dbReference>